<feature type="transmembrane region" description="Helical" evidence="5">
    <location>
        <begin position="364"/>
        <end position="384"/>
    </location>
</feature>
<evidence type="ECO:0000313" key="8">
    <source>
        <dbReference type="Proteomes" id="UP000037696"/>
    </source>
</evidence>
<feature type="transmembrane region" description="Helical" evidence="5">
    <location>
        <begin position="300"/>
        <end position="321"/>
    </location>
</feature>
<feature type="transmembrane region" description="Helical" evidence="5">
    <location>
        <begin position="432"/>
        <end position="451"/>
    </location>
</feature>
<evidence type="ECO:0000256" key="3">
    <source>
        <dbReference type="ARBA" id="ARBA00022989"/>
    </source>
</evidence>
<evidence type="ECO:0000256" key="5">
    <source>
        <dbReference type="SAM" id="Phobius"/>
    </source>
</evidence>
<comment type="subcellular location">
    <subcellularLocation>
        <location evidence="1">Membrane</location>
        <topology evidence="1">Multi-pass membrane protein</topology>
    </subcellularLocation>
</comment>
<feature type="domain" description="Major facilitator superfamily (MFS) profile" evidence="6">
    <location>
        <begin position="38"/>
        <end position="487"/>
    </location>
</feature>
<dbReference type="PROSITE" id="PS50850">
    <property type="entry name" value="MFS"/>
    <property type="match status" value="1"/>
</dbReference>
<evidence type="ECO:0000313" key="7">
    <source>
        <dbReference type="EMBL" id="KOS37003.1"/>
    </source>
</evidence>
<evidence type="ECO:0000256" key="1">
    <source>
        <dbReference type="ARBA" id="ARBA00004141"/>
    </source>
</evidence>
<dbReference type="Pfam" id="PF07690">
    <property type="entry name" value="MFS_1"/>
    <property type="match status" value="1"/>
</dbReference>
<sequence>MIDENTPLAGRQLFLQYSATADQDAEVEEEAAPIDRAFISIALLGIFLAAADDSFVLATHGEIATDFERVSLGPWLISAYNLGFITTLPLYGKLSDAYGYKLVLLIAYLMFSFGCAVTGVAPSFWLVIGGRFIAGVGASGMTDLVSLIINDLAPPRQVVMLRSYFGMTFPFGLSCGTSLGGILVDVVGWRWSFLIQVPFGLLCFFIATWRLPAPNHKSNESQDAPDHTVNRELNLFGVFSLGISVAALALLCHSFEGGDGTTMAVISATGILSAVAYGWNETFWTEAPLVSLNVIKHNRIWAIYLTQFLASFAAFGLLSNISEFFTRTRNATASFSGATFILITPGCIVGSAVFGFLIQRTGKYKALAFTSCFINLVGFGLLMLRWSQGPKLWELSYLSIHAVGHAGIITTLFVAISVAVPKNAGAGAITTYYLAQQVGMVVGVTATAVFTRKVFRNGLLREFAMEPNANEVRVSGLEWVSLSREADAAQMIEDILRDSRFAFTHLSDKLQVVVANSYCQAFLITPGSKKDSSKVLNIFHYEKDVKLNSPFEDMWSANSIPFNP</sequence>
<dbReference type="GO" id="GO:0015174">
    <property type="term" value="F:basic amino acid transmembrane transporter activity"/>
    <property type="evidence" value="ECO:0007669"/>
    <property type="project" value="TreeGrafter"/>
</dbReference>
<keyword evidence="2 5" id="KW-0812">Transmembrane</keyword>
<protein>
    <recommendedName>
        <fullName evidence="6">Major facilitator superfamily (MFS) profile domain-containing protein</fullName>
    </recommendedName>
</protein>
<accession>A0A0N0RXF5</accession>
<dbReference type="SUPFAM" id="SSF103473">
    <property type="entry name" value="MFS general substrate transporter"/>
    <property type="match status" value="1"/>
</dbReference>
<dbReference type="Gene3D" id="1.20.1720.10">
    <property type="entry name" value="Multidrug resistance protein D"/>
    <property type="match status" value="1"/>
</dbReference>
<dbReference type="STRING" id="229535.A0A0N0RXF5"/>
<dbReference type="Proteomes" id="UP000037696">
    <property type="component" value="Unassembled WGS sequence"/>
</dbReference>
<feature type="transmembrane region" description="Helical" evidence="5">
    <location>
        <begin position="233"/>
        <end position="251"/>
    </location>
</feature>
<keyword evidence="3 5" id="KW-1133">Transmembrane helix</keyword>
<feature type="transmembrane region" description="Helical" evidence="5">
    <location>
        <begin position="191"/>
        <end position="213"/>
    </location>
</feature>
<dbReference type="PANTHER" id="PTHR23501">
    <property type="entry name" value="MAJOR FACILITATOR SUPERFAMILY"/>
    <property type="match status" value="1"/>
</dbReference>
<gene>
    <name evidence="7" type="ORF">ACN38_g12223</name>
</gene>
<feature type="transmembrane region" description="Helical" evidence="5">
    <location>
        <begin position="396"/>
        <end position="420"/>
    </location>
</feature>
<feature type="transmembrane region" description="Helical" evidence="5">
    <location>
        <begin position="98"/>
        <end position="117"/>
    </location>
</feature>
<organism evidence="7 8">
    <name type="scientific">Penicillium nordicum</name>
    <dbReference type="NCBI Taxonomy" id="229535"/>
    <lineage>
        <taxon>Eukaryota</taxon>
        <taxon>Fungi</taxon>
        <taxon>Dikarya</taxon>
        <taxon>Ascomycota</taxon>
        <taxon>Pezizomycotina</taxon>
        <taxon>Eurotiomycetes</taxon>
        <taxon>Eurotiomycetidae</taxon>
        <taxon>Eurotiales</taxon>
        <taxon>Aspergillaceae</taxon>
        <taxon>Penicillium</taxon>
    </lineage>
</organism>
<feature type="transmembrane region" description="Helical" evidence="5">
    <location>
        <begin position="70"/>
        <end position="92"/>
    </location>
</feature>
<proteinExistence type="predicted"/>
<dbReference type="PANTHER" id="PTHR23501:SF33">
    <property type="entry name" value="MAJOR FACILITATOR SUPERFAMILY (MFS) PROFILE DOMAIN-CONTAINING PROTEIN"/>
    <property type="match status" value="1"/>
</dbReference>
<feature type="transmembrane region" description="Helical" evidence="5">
    <location>
        <begin position="333"/>
        <end position="358"/>
    </location>
</feature>
<comment type="caution">
    <text evidence="7">The sequence shown here is derived from an EMBL/GenBank/DDBJ whole genome shotgun (WGS) entry which is preliminary data.</text>
</comment>
<evidence type="ECO:0000259" key="6">
    <source>
        <dbReference type="PROSITE" id="PS50850"/>
    </source>
</evidence>
<dbReference type="InterPro" id="IPR036259">
    <property type="entry name" value="MFS_trans_sf"/>
</dbReference>
<keyword evidence="4 5" id="KW-0472">Membrane</keyword>
<dbReference type="Gene3D" id="1.20.1250.20">
    <property type="entry name" value="MFS general substrate transporter like domains"/>
    <property type="match status" value="1"/>
</dbReference>
<keyword evidence="8" id="KW-1185">Reference proteome</keyword>
<dbReference type="OrthoDB" id="6770063at2759"/>
<evidence type="ECO:0000256" key="4">
    <source>
        <dbReference type="ARBA" id="ARBA00023136"/>
    </source>
</evidence>
<reference evidence="7 8" key="1">
    <citation type="submission" date="2015-08" db="EMBL/GenBank/DDBJ databases">
        <title>Genome sequencing of Penicillium nordicum.</title>
        <authorList>
            <person name="Nguyen H.D."/>
            <person name="Seifert K.A."/>
        </authorList>
    </citation>
    <scope>NUCLEOTIDE SEQUENCE [LARGE SCALE GENOMIC DNA]</scope>
    <source>
        <strain evidence="7 8">DAOMC 185683</strain>
    </source>
</reference>
<feature type="transmembrane region" description="Helical" evidence="5">
    <location>
        <begin position="161"/>
        <end position="184"/>
    </location>
</feature>
<feature type="transmembrane region" description="Helical" evidence="5">
    <location>
        <begin position="37"/>
        <end position="58"/>
    </location>
</feature>
<name>A0A0N0RXF5_9EURO</name>
<feature type="transmembrane region" description="Helical" evidence="5">
    <location>
        <begin position="263"/>
        <end position="280"/>
    </location>
</feature>
<dbReference type="EMBL" id="LHQQ01000365">
    <property type="protein sequence ID" value="KOS37003.1"/>
    <property type="molecule type" value="Genomic_DNA"/>
</dbReference>
<dbReference type="AlphaFoldDB" id="A0A0N0RXF5"/>
<dbReference type="InterPro" id="IPR011701">
    <property type="entry name" value="MFS"/>
</dbReference>
<evidence type="ECO:0000256" key="2">
    <source>
        <dbReference type="ARBA" id="ARBA00022692"/>
    </source>
</evidence>
<dbReference type="GO" id="GO:0000329">
    <property type="term" value="C:fungal-type vacuole membrane"/>
    <property type="evidence" value="ECO:0007669"/>
    <property type="project" value="TreeGrafter"/>
</dbReference>
<dbReference type="InterPro" id="IPR020846">
    <property type="entry name" value="MFS_dom"/>
</dbReference>